<evidence type="ECO:0000313" key="1">
    <source>
        <dbReference type="EMBL" id="THH30570.1"/>
    </source>
</evidence>
<dbReference type="OrthoDB" id="4218123at2759"/>
<dbReference type="EMBL" id="SGPM01000076">
    <property type="protein sequence ID" value="THH30570.1"/>
    <property type="molecule type" value="Genomic_DNA"/>
</dbReference>
<dbReference type="Proteomes" id="UP000308730">
    <property type="component" value="Unassembled WGS sequence"/>
</dbReference>
<dbReference type="PANTHER" id="PTHR39470:SF1">
    <property type="entry name" value="CHORISMATE SYNTHASE PROTEIN"/>
    <property type="match status" value="1"/>
</dbReference>
<reference evidence="1 2" key="1">
    <citation type="submission" date="2019-02" db="EMBL/GenBank/DDBJ databases">
        <title>Genome sequencing of the rare red list fungi Antrodiella citrinella (Flaviporus citrinellus).</title>
        <authorList>
            <person name="Buettner E."/>
            <person name="Kellner H."/>
        </authorList>
    </citation>
    <scope>NUCLEOTIDE SEQUENCE [LARGE SCALE GENOMIC DNA]</scope>
    <source>
        <strain evidence="1 2">DSM 108506</strain>
    </source>
</reference>
<dbReference type="PANTHER" id="PTHR39470">
    <property type="entry name" value="CHROMOSOME 10, WHOLE GENOME SHOTGUN SEQUENCE"/>
    <property type="match status" value="1"/>
</dbReference>
<organism evidence="1 2">
    <name type="scientific">Antrodiella citrinella</name>
    <dbReference type="NCBI Taxonomy" id="2447956"/>
    <lineage>
        <taxon>Eukaryota</taxon>
        <taxon>Fungi</taxon>
        <taxon>Dikarya</taxon>
        <taxon>Basidiomycota</taxon>
        <taxon>Agaricomycotina</taxon>
        <taxon>Agaricomycetes</taxon>
        <taxon>Polyporales</taxon>
        <taxon>Steccherinaceae</taxon>
        <taxon>Antrodiella</taxon>
    </lineage>
</organism>
<keyword evidence="2" id="KW-1185">Reference proteome</keyword>
<dbReference type="AlphaFoldDB" id="A0A4S4N489"/>
<comment type="caution">
    <text evidence="1">The sequence shown here is derived from an EMBL/GenBank/DDBJ whole genome shotgun (WGS) entry which is preliminary data.</text>
</comment>
<proteinExistence type="predicted"/>
<protein>
    <submittedName>
        <fullName evidence="1">Uncharacterized protein</fullName>
    </submittedName>
</protein>
<gene>
    <name evidence="1" type="ORF">EUX98_g3622</name>
</gene>
<accession>A0A4S4N489</accession>
<evidence type="ECO:0000313" key="2">
    <source>
        <dbReference type="Proteomes" id="UP000308730"/>
    </source>
</evidence>
<name>A0A4S4N489_9APHY</name>
<sequence>MPSDSIRTVLLQRAGLDLDAALPKPLESLLTRMSSFDFRTLYVRFGQSVLQDCEYCTTYDEFALYALPGPLLEYVRETAFIALVTIRGSHRERWRTYASAGVVCVAALEGYMVASHAVRVPKDGLGVFMLHDNLWLCRHLLFLLLPVVIHVTRPVAPATTDPTTTIQQTHAHLQETLTRLTTLKYARGAVMRDPSLRASATEWWGKQRVLGEVVREDEGVQRMADKLGYGYAETGQEGQELKLKQNAKSAVNALSLGLTPTKTVQPKT</sequence>